<reference evidence="1" key="2">
    <citation type="submission" date="2022-12" db="EMBL/GenBank/DDBJ databases">
        <title>Genome of R. gnavus strain RSHDN_120.</title>
        <authorList>
            <person name="Abdugheni R."/>
        </authorList>
    </citation>
    <scope>NUCLEOTIDE SEQUENCE</scope>
    <source>
        <strain evidence="1">RSHDN_120</strain>
    </source>
</reference>
<accession>A0A6N3H4B9</accession>
<dbReference type="EMBL" id="JAPZEG010000036">
    <property type="protein sequence ID" value="MDE1205092.1"/>
    <property type="molecule type" value="Genomic_DNA"/>
</dbReference>
<dbReference type="AlphaFoldDB" id="A0A6N3H4B9"/>
<dbReference type="RefSeq" id="WP_156344123.1">
    <property type="nucleotide sequence ID" value="NZ_CACRUU010000117.1"/>
</dbReference>
<organism evidence="2">
    <name type="scientific">Mediterraneibacter gnavus</name>
    <name type="common">Ruminococcus gnavus</name>
    <dbReference type="NCBI Taxonomy" id="33038"/>
    <lineage>
        <taxon>Bacteria</taxon>
        <taxon>Bacillati</taxon>
        <taxon>Bacillota</taxon>
        <taxon>Clostridia</taxon>
        <taxon>Lachnospirales</taxon>
        <taxon>Lachnospiraceae</taxon>
        <taxon>Mediterraneibacter</taxon>
    </lineage>
</organism>
<dbReference type="EMBL" id="CACRUU010000117">
    <property type="protein sequence ID" value="VYU71947.1"/>
    <property type="molecule type" value="Genomic_DNA"/>
</dbReference>
<reference evidence="2" key="1">
    <citation type="submission" date="2019-11" db="EMBL/GenBank/DDBJ databases">
        <authorList>
            <person name="Feng L."/>
        </authorList>
    </citation>
    <scope>NUCLEOTIDE SEQUENCE</scope>
    <source>
        <strain evidence="2">RgnavusLFYP36</strain>
    </source>
</reference>
<proteinExistence type="predicted"/>
<evidence type="ECO:0000313" key="2">
    <source>
        <dbReference type="EMBL" id="VYU71947.1"/>
    </source>
</evidence>
<name>A0A6N3H4B9_MEDGN</name>
<sequence>MERKLNFDKMVYGDFCQRSHHNVGWDEDVENFEKEILEALNEMEE</sequence>
<dbReference type="Proteomes" id="UP001149331">
    <property type="component" value="Unassembled WGS sequence"/>
</dbReference>
<protein>
    <submittedName>
        <fullName evidence="2">Uncharacterized protein</fullName>
    </submittedName>
</protein>
<gene>
    <name evidence="1" type="ORF">O4N78_16335</name>
    <name evidence="2" type="ORF">RGLFYP36_02848</name>
</gene>
<evidence type="ECO:0000313" key="1">
    <source>
        <dbReference type="EMBL" id="MDE1205092.1"/>
    </source>
</evidence>